<keyword evidence="1" id="KW-0812">Transmembrane</keyword>
<reference evidence="2 3" key="1">
    <citation type="submission" date="2019-08" db="EMBL/GenBank/DDBJ databases">
        <title>Bacillus genomes from the desert of Cuatro Cienegas, Coahuila.</title>
        <authorList>
            <person name="Olmedo-Alvarez G."/>
        </authorList>
    </citation>
    <scope>NUCLEOTIDE SEQUENCE [LARGE SCALE GENOMIC DNA]</scope>
    <source>
        <strain evidence="2 3">CH40_1T</strain>
    </source>
</reference>
<gene>
    <name evidence="2" type="ORF">FZC79_15530</name>
</gene>
<feature type="transmembrane region" description="Helical" evidence="1">
    <location>
        <begin position="51"/>
        <end position="71"/>
    </location>
</feature>
<keyword evidence="1" id="KW-1133">Transmembrane helix</keyword>
<evidence type="ECO:0000313" key="2">
    <source>
        <dbReference type="EMBL" id="TYR74223.1"/>
    </source>
</evidence>
<dbReference type="AlphaFoldDB" id="A0A5D4KDH6"/>
<dbReference type="RefSeq" id="WP_148947710.1">
    <property type="nucleotide sequence ID" value="NZ_JBNIKK010000003.1"/>
</dbReference>
<dbReference type="Proteomes" id="UP000323317">
    <property type="component" value="Unassembled WGS sequence"/>
</dbReference>
<evidence type="ECO:0000313" key="3">
    <source>
        <dbReference type="Proteomes" id="UP000323317"/>
    </source>
</evidence>
<dbReference type="EMBL" id="VTEH01000013">
    <property type="protein sequence ID" value="TYR74223.1"/>
    <property type="molecule type" value="Genomic_DNA"/>
</dbReference>
<sequence length="77" mass="9217">MEFRLPDSIKENFWKLFFIVMLFVSIKTLFYDWEVQYYGFNELDDYGSLSFALIVGALESALITVFLLWVFSKLLKR</sequence>
<organism evidence="2 3">
    <name type="scientific">Rossellomorea vietnamensis</name>
    <dbReference type="NCBI Taxonomy" id="218284"/>
    <lineage>
        <taxon>Bacteria</taxon>
        <taxon>Bacillati</taxon>
        <taxon>Bacillota</taxon>
        <taxon>Bacilli</taxon>
        <taxon>Bacillales</taxon>
        <taxon>Bacillaceae</taxon>
        <taxon>Rossellomorea</taxon>
    </lineage>
</organism>
<name>A0A5D4KDH6_9BACI</name>
<comment type="caution">
    <text evidence="2">The sequence shown here is derived from an EMBL/GenBank/DDBJ whole genome shotgun (WGS) entry which is preliminary data.</text>
</comment>
<accession>A0A5D4KDH6</accession>
<proteinExistence type="predicted"/>
<feature type="transmembrane region" description="Helical" evidence="1">
    <location>
        <begin position="12"/>
        <end position="31"/>
    </location>
</feature>
<protein>
    <submittedName>
        <fullName evidence="2">Uncharacterized protein</fullName>
    </submittedName>
</protein>
<keyword evidence="1" id="KW-0472">Membrane</keyword>
<evidence type="ECO:0000256" key="1">
    <source>
        <dbReference type="SAM" id="Phobius"/>
    </source>
</evidence>